<dbReference type="InterPro" id="IPR011256">
    <property type="entry name" value="Reg_factor_effector_dom_sf"/>
</dbReference>
<dbReference type="PANTHER" id="PTHR11220">
    <property type="entry name" value="HEME-BINDING PROTEIN-RELATED"/>
    <property type="match status" value="1"/>
</dbReference>
<evidence type="ECO:0000313" key="4">
    <source>
        <dbReference type="Proteomes" id="UP000225706"/>
    </source>
</evidence>
<organism evidence="3 4">
    <name type="scientific">Stylophora pistillata</name>
    <name type="common">Smooth cauliflower coral</name>
    <dbReference type="NCBI Taxonomy" id="50429"/>
    <lineage>
        <taxon>Eukaryota</taxon>
        <taxon>Metazoa</taxon>
        <taxon>Cnidaria</taxon>
        <taxon>Anthozoa</taxon>
        <taxon>Hexacorallia</taxon>
        <taxon>Scleractinia</taxon>
        <taxon>Astrocoeniina</taxon>
        <taxon>Pocilloporidae</taxon>
        <taxon>Stylophora</taxon>
    </lineage>
</organism>
<keyword evidence="4" id="KW-1185">Reference proteome</keyword>
<gene>
    <name evidence="3" type="primary">HEBP2</name>
    <name evidence="3" type="ORF">AWC38_SpisGene9754</name>
</gene>
<proteinExistence type="inferred from homology"/>
<evidence type="ECO:0000313" key="3">
    <source>
        <dbReference type="EMBL" id="PFX25595.1"/>
    </source>
</evidence>
<dbReference type="FunFam" id="3.20.80.10:FF:000002">
    <property type="entry name" value="Heme-binding protein 2"/>
    <property type="match status" value="1"/>
</dbReference>
<dbReference type="SUPFAM" id="SSF55136">
    <property type="entry name" value="Probable bacterial effector-binding domain"/>
    <property type="match status" value="1"/>
</dbReference>
<dbReference type="Proteomes" id="UP000225706">
    <property type="component" value="Unassembled WGS sequence"/>
</dbReference>
<evidence type="ECO:0000256" key="2">
    <source>
        <dbReference type="SAM" id="MobiDB-lite"/>
    </source>
</evidence>
<dbReference type="Pfam" id="PF04832">
    <property type="entry name" value="SOUL"/>
    <property type="match status" value="1"/>
</dbReference>
<comment type="similarity">
    <text evidence="1">Belongs to the HEBP family.</text>
</comment>
<dbReference type="PANTHER" id="PTHR11220:SF1">
    <property type="entry name" value="HEME-BINDING PROTEIN 2"/>
    <property type="match status" value="1"/>
</dbReference>
<reference evidence="4" key="1">
    <citation type="journal article" date="2017" name="bioRxiv">
        <title>Comparative analysis of the genomes of Stylophora pistillata and Acropora digitifera provides evidence for extensive differences between species of corals.</title>
        <authorList>
            <person name="Voolstra C.R."/>
            <person name="Li Y."/>
            <person name="Liew Y.J."/>
            <person name="Baumgarten S."/>
            <person name="Zoccola D."/>
            <person name="Flot J.-F."/>
            <person name="Tambutte S."/>
            <person name="Allemand D."/>
            <person name="Aranda M."/>
        </authorList>
    </citation>
    <scope>NUCLEOTIDE SEQUENCE [LARGE SCALE GENOMIC DNA]</scope>
</reference>
<dbReference type="Gene3D" id="3.20.80.10">
    <property type="entry name" value="Regulatory factor, effector binding domain"/>
    <property type="match status" value="1"/>
</dbReference>
<dbReference type="AlphaFoldDB" id="A0A2B4SAW5"/>
<accession>A0A2B4SAW5</accession>
<protein>
    <submittedName>
        <fullName evidence="3">Heme-binding protein 2</fullName>
    </submittedName>
</protein>
<dbReference type="EMBL" id="LSMT01000147">
    <property type="protein sequence ID" value="PFX25595.1"/>
    <property type="molecule type" value="Genomic_DNA"/>
</dbReference>
<feature type="region of interest" description="Disordered" evidence="2">
    <location>
        <begin position="73"/>
        <end position="101"/>
    </location>
</feature>
<dbReference type="InterPro" id="IPR006917">
    <property type="entry name" value="SOUL_heme-bd"/>
</dbReference>
<name>A0A2B4SAW5_STYPI</name>
<evidence type="ECO:0000256" key="1">
    <source>
        <dbReference type="ARBA" id="ARBA00009817"/>
    </source>
</evidence>
<sequence>MAAATARKYANDMLLLHTFVTGDEDIEILLANALSEVPCGVDLGFKIDLESLDEQTYIDLFSSSFSYYRTRNSSTGKLVSTPGKRLGQPGPLDEEDEGEEQTFRKPKYYRGRDGPKFRVMNFTKDYEYRQYEHATWISARMEKMDVNKGLSKGEKTLARYFNGKNGPEKFMDLTCPLKLRMELGEDEELGVGEFVLSLHLPYENSNRPPAPREGGLFIQDMAEHFAYVSSFEGFATEEKWLEEIMTLKRVLDNERKRYDKEVVFIARYENLLHLGKKRNEIIFVVAND</sequence>
<dbReference type="OrthoDB" id="6424451at2759"/>
<comment type="caution">
    <text evidence="3">The sequence shown here is derived from an EMBL/GenBank/DDBJ whole genome shotgun (WGS) entry which is preliminary data.</text>
</comment>